<organism evidence="3 4">
    <name type="scientific">Corymbia citriodora subsp. variegata</name>
    <dbReference type="NCBI Taxonomy" id="360336"/>
    <lineage>
        <taxon>Eukaryota</taxon>
        <taxon>Viridiplantae</taxon>
        <taxon>Streptophyta</taxon>
        <taxon>Embryophyta</taxon>
        <taxon>Tracheophyta</taxon>
        <taxon>Spermatophyta</taxon>
        <taxon>Magnoliopsida</taxon>
        <taxon>eudicotyledons</taxon>
        <taxon>Gunneridae</taxon>
        <taxon>Pentapetalae</taxon>
        <taxon>rosids</taxon>
        <taxon>malvids</taxon>
        <taxon>Myrtales</taxon>
        <taxon>Myrtaceae</taxon>
        <taxon>Myrtoideae</taxon>
        <taxon>Eucalypteae</taxon>
        <taxon>Corymbia</taxon>
    </lineage>
</organism>
<gene>
    <name evidence="3" type="ORF">BT93_L5006</name>
</gene>
<dbReference type="AlphaFoldDB" id="A0A8T0CFB1"/>
<accession>A0A8T0CFB1</accession>
<protein>
    <recommendedName>
        <fullName evidence="5">Ankyrin repeat protein</fullName>
    </recommendedName>
</protein>
<proteinExistence type="predicted"/>
<feature type="region of interest" description="Disordered" evidence="2">
    <location>
        <begin position="135"/>
        <end position="167"/>
    </location>
</feature>
<dbReference type="Pfam" id="PF13857">
    <property type="entry name" value="Ank_5"/>
    <property type="match status" value="1"/>
</dbReference>
<dbReference type="Gene3D" id="1.25.40.20">
    <property type="entry name" value="Ankyrin repeat-containing domain"/>
    <property type="match status" value="1"/>
</dbReference>
<dbReference type="OrthoDB" id="19174at2759"/>
<feature type="repeat" description="ANK" evidence="1">
    <location>
        <begin position="38"/>
        <end position="71"/>
    </location>
</feature>
<feature type="compositionally biased region" description="Polar residues" evidence="2">
    <location>
        <begin position="135"/>
        <end position="160"/>
    </location>
</feature>
<keyword evidence="1" id="KW-0040">ANK repeat</keyword>
<reference evidence="3" key="1">
    <citation type="submission" date="2020-05" db="EMBL/GenBank/DDBJ databases">
        <title>WGS assembly of Corymbia citriodora subspecies variegata.</title>
        <authorList>
            <person name="Barry K."/>
            <person name="Hundley H."/>
            <person name="Shu S."/>
            <person name="Jenkins J."/>
            <person name="Grimwood J."/>
            <person name="Baten A."/>
        </authorList>
    </citation>
    <scope>NUCLEOTIDE SEQUENCE</scope>
    <source>
        <strain evidence="3">CV2-018</strain>
    </source>
</reference>
<comment type="caution">
    <text evidence="3">The sequence shown here is derived from an EMBL/GenBank/DDBJ whole genome shotgun (WGS) entry which is preliminary data.</text>
</comment>
<keyword evidence="4" id="KW-1185">Reference proteome</keyword>
<evidence type="ECO:0000313" key="4">
    <source>
        <dbReference type="Proteomes" id="UP000806378"/>
    </source>
</evidence>
<evidence type="ECO:0000313" key="3">
    <source>
        <dbReference type="EMBL" id="KAF7846171.1"/>
    </source>
</evidence>
<dbReference type="InterPro" id="IPR036770">
    <property type="entry name" value="Ankyrin_rpt-contain_sf"/>
</dbReference>
<evidence type="ECO:0000256" key="1">
    <source>
        <dbReference type="PROSITE-ProRule" id="PRU00023"/>
    </source>
</evidence>
<dbReference type="InterPro" id="IPR002110">
    <property type="entry name" value="Ankyrin_rpt"/>
</dbReference>
<evidence type="ECO:0000256" key="2">
    <source>
        <dbReference type="SAM" id="MobiDB-lite"/>
    </source>
</evidence>
<dbReference type="PROSITE" id="PS50088">
    <property type="entry name" value="ANK_REPEAT"/>
    <property type="match status" value="1"/>
</dbReference>
<sequence length="239" mass="26028">MAQNVTIDRLLNLVPENPSQVLTHLGTHPHLASAQDSHGYSLLHAAVSYNHASLLRALVQQYSAEINLRDEDGETPLFASEVVSIAQVAVEELHADASARNDEGQTCAEKMIEEDDFPEIVAYLLQHTGTDGANGSILAQTGGTEGSSAALSGTQAQSNGVHPPPPLPNGVKIDMGTMRQDEVGEAPDPEFRRRIEELAARGDFEGEEGQRELRRLIEDAVQGIRQEEETVPIQRRRLQ</sequence>
<name>A0A8T0CFB1_CORYI</name>
<dbReference type="EMBL" id="MU094926">
    <property type="protein sequence ID" value="KAF7846171.1"/>
    <property type="molecule type" value="Genomic_DNA"/>
</dbReference>
<dbReference type="SUPFAM" id="SSF48403">
    <property type="entry name" value="Ankyrin repeat"/>
    <property type="match status" value="1"/>
</dbReference>
<evidence type="ECO:0008006" key="5">
    <source>
        <dbReference type="Google" id="ProtNLM"/>
    </source>
</evidence>
<dbReference type="Gramene" id="rna-gnl|WGS:JABURB|Cocit.L5006.1">
    <property type="protein sequence ID" value="cds-KAF7846171.1"/>
    <property type="gene ID" value="gene-BT93_L5006"/>
</dbReference>
<dbReference type="Proteomes" id="UP000806378">
    <property type="component" value="Unassembled WGS sequence"/>
</dbReference>